<dbReference type="EMBL" id="QLOE01000010">
    <property type="protein sequence ID" value="RAO78599.1"/>
    <property type="molecule type" value="Genomic_DNA"/>
</dbReference>
<sequence length="151" mass="16429">MKDKMFILTLLAVFAISAAVVLSGWMQGDELAPFFYIVSGNAINSAAYILILDVMVILYMTGLNRVIKGLGGCYDHCLTRTLLISALFTLGFNLIGLTNAILTKTPINKNVVGATCVALTVTAVAYIVFTVLTIKRPVTDPKTEKSHQKHY</sequence>
<dbReference type="AlphaFoldDB" id="A0A328P957"/>
<evidence type="ECO:0000256" key="1">
    <source>
        <dbReference type="SAM" id="Phobius"/>
    </source>
</evidence>
<keyword evidence="3" id="KW-1185">Reference proteome</keyword>
<evidence type="ECO:0000313" key="3">
    <source>
        <dbReference type="Proteomes" id="UP000249782"/>
    </source>
</evidence>
<feature type="transmembrane region" description="Helical" evidence="1">
    <location>
        <begin position="33"/>
        <end position="60"/>
    </location>
</feature>
<keyword evidence="1" id="KW-0812">Transmembrane</keyword>
<reference evidence="2 3" key="1">
    <citation type="submission" date="2018-06" db="EMBL/GenBank/DDBJ databases">
        <title>Draft genome sequence of hyperthermophilic methanogen Methanothermobacter tenebrarum sp. MCM-B 1447.</title>
        <authorList>
            <person name="Pore S.D."/>
            <person name="Dagar S."/>
            <person name="Dhakephalkar P.K."/>
        </authorList>
    </citation>
    <scope>NUCLEOTIDE SEQUENCE [LARGE SCALE GENOMIC DNA]</scope>
    <source>
        <strain evidence="2 3">MCM B 1447</strain>
    </source>
</reference>
<organism evidence="2 3">
    <name type="scientific">Methanothermobacter tenebrarum</name>
    <dbReference type="NCBI Taxonomy" id="680118"/>
    <lineage>
        <taxon>Archaea</taxon>
        <taxon>Methanobacteriati</taxon>
        <taxon>Methanobacteriota</taxon>
        <taxon>Methanomada group</taxon>
        <taxon>Methanobacteria</taxon>
        <taxon>Methanobacteriales</taxon>
        <taxon>Methanobacteriaceae</taxon>
        <taxon>Methanothermobacter</taxon>
    </lineage>
</organism>
<comment type="caution">
    <text evidence="2">The sequence shown here is derived from an EMBL/GenBank/DDBJ whole genome shotgun (WGS) entry which is preliminary data.</text>
</comment>
<dbReference type="RefSeq" id="WP_112094362.1">
    <property type="nucleotide sequence ID" value="NZ_QLOE01000010.1"/>
</dbReference>
<evidence type="ECO:0000313" key="2">
    <source>
        <dbReference type="EMBL" id="RAO78599.1"/>
    </source>
</evidence>
<name>A0A328P957_9EURY</name>
<feature type="transmembrane region" description="Helical" evidence="1">
    <location>
        <begin position="112"/>
        <end position="134"/>
    </location>
</feature>
<dbReference type="OrthoDB" id="81564at2157"/>
<dbReference type="Proteomes" id="UP000249782">
    <property type="component" value="Unassembled WGS sequence"/>
</dbReference>
<gene>
    <name evidence="2" type="ORF">DPC56_06970</name>
</gene>
<feature type="transmembrane region" description="Helical" evidence="1">
    <location>
        <begin position="81"/>
        <end position="100"/>
    </location>
</feature>
<protein>
    <submittedName>
        <fullName evidence="2">Uncharacterized protein</fullName>
    </submittedName>
</protein>
<proteinExistence type="predicted"/>
<keyword evidence="1" id="KW-1133">Transmembrane helix</keyword>
<keyword evidence="1" id="KW-0472">Membrane</keyword>
<accession>A0A328P957</accession>